<dbReference type="InterPro" id="IPR050833">
    <property type="entry name" value="Poly_Biosynth_Transport"/>
</dbReference>
<evidence type="ECO:0000256" key="5">
    <source>
        <dbReference type="ARBA" id="ARBA00022984"/>
    </source>
</evidence>
<keyword evidence="6 10" id="KW-1133">Transmembrane helix</keyword>
<feature type="transmembrane region" description="Helical" evidence="10">
    <location>
        <begin position="80"/>
        <end position="104"/>
    </location>
</feature>
<evidence type="ECO:0000256" key="9">
    <source>
        <dbReference type="ARBA" id="ARBA00061532"/>
    </source>
</evidence>
<feature type="transmembrane region" description="Helical" evidence="10">
    <location>
        <begin position="244"/>
        <end position="268"/>
    </location>
</feature>
<dbReference type="Pfam" id="PF03023">
    <property type="entry name" value="MurJ"/>
    <property type="match status" value="1"/>
</dbReference>
<sequence>MKRFIQDFIKVMFSKAGVILFNLGNAVVVARGLGPDANGLIAVLVVYPTLFMTVGSLGISQATTYYVGKDMYGLGDVKRAIVQLWILSTVFCLAACFILVRYFSDGGENLVQVMLAIAPVPFCLFNTYSSGIFLGKKQIGLFNRIEWLPPLFVFLLNILFVYGLKLGITGALTGLAAGPFIMTLVLLLKNDFIRFFSWKVNYVIARSILSLGIVYAVALLIVNLNYRVDVVIMDKLSTKYQLGIYSKGAALTEYLWQIPMLFSALIFSRSAGSKDPMQFSRQIARLLRMAIIAIGAASVVLMVFSAKIIVLLFGDAYAESSSVLRVLAPGVLLLTVFKILNMDLAGRGKPWISVKAMLPALVVNVILNLMLVPGYGAYGAALASTVSYGLAAVLFIGLYAREVQLPVRKILEFSLADFHFMFNLTRGSKLLKNAGFRQT</sequence>
<keyword evidence="5" id="KW-0573">Peptidoglycan synthesis</keyword>
<dbReference type="PANTHER" id="PTHR30250:SF11">
    <property type="entry name" value="O-ANTIGEN TRANSPORTER-RELATED"/>
    <property type="match status" value="1"/>
</dbReference>
<dbReference type="Proteomes" id="UP001501207">
    <property type="component" value="Unassembled WGS sequence"/>
</dbReference>
<comment type="subcellular location">
    <subcellularLocation>
        <location evidence="1">Cell membrane</location>
        <topology evidence="1">Multi-pass membrane protein</topology>
    </subcellularLocation>
</comment>
<organism evidence="11 12">
    <name type="scientific">Compostibacter hankyongensis</name>
    <dbReference type="NCBI Taxonomy" id="1007089"/>
    <lineage>
        <taxon>Bacteria</taxon>
        <taxon>Pseudomonadati</taxon>
        <taxon>Bacteroidota</taxon>
        <taxon>Chitinophagia</taxon>
        <taxon>Chitinophagales</taxon>
        <taxon>Chitinophagaceae</taxon>
        <taxon>Compostibacter</taxon>
    </lineage>
</organism>
<comment type="similarity">
    <text evidence="9">Belongs to the MurJ/MviN family.</text>
</comment>
<evidence type="ECO:0000256" key="3">
    <source>
        <dbReference type="ARBA" id="ARBA00022692"/>
    </source>
</evidence>
<evidence type="ECO:0000256" key="6">
    <source>
        <dbReference type="ARBA" id="ARBA00022989"/>
    </source>
</evidence>
<evidence type="ECO:0000256" key="2">
    <source>
        <dbReference type="ARBA" id="ARBA00022475"/>
    </source>
</evidence>
<comment type="caution">
    <text evidence="11">The sequence shown here is derived from an EMBL/GenBank/DDBJ whole genome shotgun (WGS) entry which is preliminary data.</text>
</comment>
<keyword evidence="12" id="KW-1185">Reference proteome</keyword>
<feature type="transmembrane region" description="Helical" evidence="10">
    <location>
        <begin position="377"/>
        <end position="400"/>
    </location>
</feature>
<accession>A0ABP8G8Z4</accession>
<feature type="transmembrane region" description="Helical" evidence="10">
    <location>
        <begin position="289"/>
        <end position="310"/>
    </location>
</feature>
<reference evidence="12" key="1">
    <citation type="journal article" date="2019" name="Int. J. Syst. Evol. Microbiol.">
        <title>The Global Catalogue of Microorganisms (GCM) 10K type strain sequencing project: providing services to taxonomists for standard genome sequencing and annotation.</title>
        <authorList>
            <consortium name="The Broad Institute Genomics Platform"/>
            <consortium name="The Broad Institute Genome Sequencing Center for Infectious Disease"/>
            <person name="Wu L."/>
            <person name="Ma J."/>
        </authorList>
    </citation>
    <scope>NUCLEOTIDE SEQUENCE [LARGE SCALE GENOMIC DNA]</scope>
    <source>
        <strain evidence="12">JCM 17664</strain>
    </source>
</reference>
<feature type="transmembrane region" description="Helical" evidence="10">
    <location>
        <begin position="200"/>
        <end position="224"/>
    </location>
</feature>
<keyword evidence="2" id="KW-1003">Cell membrane</keyword>
<feature type="transmembrane region" description="Helical" evidence="10">
    <location>
        <begin position="12"/>
        <end position="33"/>
    </location>
</feature>
<protein>
    <submittedName>
        <fullName evidence="11">O13/O129/O135 family O-antigen flippase</fullName>
    </submittedName>
</protein>
<keyword evidence="7 10" id="KW-0472">Membrane</keyword>
<feature type="transmembrane region" description="Helical" evidence="10">
    <location>
        <begin position="39"/>
        <end position="59"/>
    </location>
</feature>
<evidence type="ECO:0000256" key="4">
    <source>
        <dbReference type="ARBA" id="ARBA00022960"/>
    </source>
</evidence>
<name>A0ABP8G8Z4_9BACT</name>
<dbReference type="EMBL" id="BAABFN010000022">
    <property type="protein sequence ID" value="GAA4319424.1"/>
    <property type="molecule type" value="Genomic_DNA"/>
</dbReference>
<evidence type="ECO:0000313" key="11">
    <source>
        <dbReference type="EMBL" id="GAA4319424.1"/>
    </source>
</evidence>
<feature type="transmembrane region" description="Helical" evidence="10">
    <location>
        <begin position="352"/>
        <end position="371"/>
    </location>
</feature>
<feature type="transmembrane region" description="Helical" evidence="10">
    <location>
        <begin position="170"/>
        <end position="188"/>
    </location>
</feature>
<dbReference type="RefSeq" id="WP_344981407.1">
    <property type="nucleotide sequence ID" value="NZ_BAABFN010000022.1"/>
</dbReference>
<evidence type="ECO:0000256" key="10">
    <source>
        <dbReference type="SAM" id="Phobius"/>
    </source>
</evidence>
<evidence type="ECO:0000256" key="7">
    <source>
        <dbReference type="ARBA" id="ARBA00023136"/>
    </source>
</evidence>
<proteinExistence type="inferred from homology"/>
<feature type="transmembrane region" description="Helical" evidence="10">
    <location>
        <begin position="322"/>
        <end position="340"/>
    </location>
</feature>
<evidence type="ECO:0000256" key="1">
    <source>
        <dbReference type="ARBA" id="ARBA00004651"/>
    </source>
</evidence>
<evidence type="ECO:0000256" key="8">
    <source>
        <dbReference type="ARBA" id="ARBA00060041"/>
    </source>
</evidence>
<dbReference type="InterPro" id="IPR004268">
    <property type="entry name" value="MurJ"/>
</dbReference>
<feature type="transmembrane region" description="Helical" evidence="10">
    <location>
        <begin position="110"/>
        <end position="135"/>
    </location>
</feature>
<keyword evidence="4" id="KW-0133">Cell shape</keyword>
<evidence type="ECO:0000313" key="12">
    <source>
        <dbReference type="Proteomes" id="UP001501207"/>
    </source>
</evidence>
<gene>
    <name evidence="11" type="primary">wzx</name>
    <name evidence="11" type="ORF">GCM10023143_32860</name>
</gene>
<comment type="function">
    <text evidence="8">Involved in peptidoglycan biosynthesis. Transports lipid-linked peptidoglycan precursors from the inner to the outer leaflet of the cytoplasmic membrane.</text>
</comment>
<dbReference type="PANTHER" id="PTHR30250">
    <property type="entry name" value="PST FAMILY PREDICTED COLANIC ACID TRANSPORTER"/>
    <property type="match status" value="1"/>
</dbReference>
<feature type="transmembrane region" description="Helical" evidence="10">
    <location>
        <begin position="147"/>
        <end position="164"/>
    </location>
</feature>
<keyword evidence="3 10" id="KW-0812">Transmembrane</keyword>